<dbReference type="Pfam" id="PF22486">
    <property type="entry name" value="MATH_2"/>
    <property type="match status" value="1"/>
</dbReference>
<evidence type="ECO:0000256" key="1">
    <source>
        <dbReference type="ARBA" id="ARBA00009085"/>
    </source>
</evidence>
<evidence type="ECO:0000256" key="7">
    <source>
        <dbReference type="SAM" id="MobiDB-lite"/>
    </source>
</evidence>
<evidence type="ECO:0000313" key="9">
    <source>
        <dbReference type="EMBL" id="KCW48166.1"/>
    </source>
</evidence>
<proteinExistence type="inferred from homology"/>
<dbReference type="InterPro" id="IPR050804">
    <property type="entry name" value="MCC"/>
</dbReference>
<dbReference type="InParanoid" id="A0A059A3B0"/>
<dbReference type="GO" id="GO:0006508">
    <property type="term" value="P:proteolysis"/>
    <property type="evidence" value="ECO:0007669"/>
    <property type="project" value="UniProtKB-KW"/>
</dbReference>
<keyword evidence="3" id="KW-0833">Ubl conjugation pathway</keyword>
<dbReference type="KEGG" id="egr:104425548"/>
<evidence type="ECO:0000256" key="3">
    <source>
        <dbReference type="ARBA" id="ARBA00022786"/>
    </source>
</evidence>
<dbReference type="PROSITE" id="PS50144">
    <property type="entry name" value="MATH"/>
    <property type="match status" value="1"/>
</dbReference>
<accession>A0A059A3B0</accession>
<evidence type="ECO:0000256" key="6">
    <source>
        <dbReference type="ARBA" id="ARBA00023054"/>
    </source>
</evidence>
<keyword evidence="2" id="KW-0645">Protease</keyword>
<dbReference type="PANTHER" id="PTHR46236">
    <property type="entry name" value="TRAF-LIKE SUPERFAMILY PROTEIN"/>
    <property type="match status" value="1"/>
</dbReference>
<dbReference type="InterPro" id="IPR024729">
    <property type="entry name" value="USP7_ICP0-binding_dom"/>
</dbReference>
<name>A0A059A3B0_EUCGR</name>
<dbReference type="AlphaFoldDB" id="A0A059A3B0"/>
<dbReference type="Gramene" id="KCW48166">
    <property type="protein sequence ID" value="KCW48166"/>
    <property type="gene ID" value="EUGRSUZ_K01902"/>
</dbReference>
<comment type="similarity">
    <text evidence="1">Belongs to the peptidase C19 family.</text>
</comment>
<dbReference type="EMBL" id="KK198763">
    <property type="protein sequence ID" value="KCW48166.1"/>
    <property type="molecule type" value="Genomic_DNA"/>
</dbReference>
<dbReference type="PANTHER" id="PTHR46236:SF35">
    <property type="entry name" value="MATH DOMAIN-CONTAINING PROTEIN"/>
    <property type="match status" value="1"/>
</dbReference>
<feature type="compositionally biased region" description="Basic and acidic residues" evidence="7">
    <location>
        <begin position="599"/>
        <end position="626"/>
    </location>
</feature>
<dbReference type="FunCoup" id="A0A059A3B0">
    <property type="interactions" value="419"/>
</dbReference>
<dbReference type="OrthoDB" id="289038at2759"/>
<evidence type="ECO:0000259" key="8">
    <source>
        <dbReference type="PROSITE" id="PS50144"/>
    </source>
</evidence>
<dbReference type="OMA" id="FCECEIG"/>
<dbReference type="SUPFAM" id="SSF49599">
    <property type="entry name" value="TRAF domain-like"/>
    <property type="match status" value="1"/>
</dbReference>
<gene>
    <name evidence="9" type="ORF">EUGRSUZ_K01902</name>
</gene>
<dbReference type="Gene3D" id="2.60.210.10">
    <property type="entry name" value="Apoptosis, Tumor Necrosis Factor Receptor Associated Protein 2, Chain A"/>
    <property type="match status" value="1"/>
</dbReference>
<dbReference type="CDD" id="cd00121">
    <property type="entry name" value="MATH"/>
    <property type="match status" value="1"/>
</dbReference>
<sequence length="640" mass="74620">MSLMKILEEVEEQRKYKAQAHLHTIIKVAREEDLVDQIGKDIYFDLVDHDKVRSFRIQKQMPFSLFKEEVAREFGVPVQCQRFWFWAKRQNCTYRPYRPLTPQEEAQSVGQLREMPNKASNAKLKLFLEVELGLVQVPVSPHKKSEEDILIFFKLYNPEKGELRYVGRLFVKTYGRPIEILPRLNEMAGFNQDEELVLFEEIKFEPCLMCEHLDKETSFRASQIEDGDIICFQKAQIGNEVEFRYPDVPSFLEYMRNRQHVMEEQSFTLWKYTWKITNFTGLTQKKYYSEVFTLSNNAWRILIFPKGSNTDHLSIYLDVADSERLPSRWSRNAHFKLILIDQNNYGNSRIREMEHNFTARESLSGFTSFMLLSEVHDSRNGYLVNNTLMVVAEILGPQLPAENIRLSEPPANIPHATPTDTFNTYFSNLDEFINIAESSAARGGSYPSNQTGALSTSEAPTLEEVKKARLSLKECLSDVFKLNIKDRLAEAVSTLSIAKSGLSWDQQKSVKAFWANFDEFTSDFLTFERDNFEFEMQKLLKDQKFATMKKIQETHGLYKQLLGDLTEEEEELNKKLEEVSSRREKLISDWENLMVESEKAKSGYRDQEKKAAEAEETKRIAEERMSRSTTAWSNLKMHFG</sequence>
<dbReference type="eggNOG" id="KOG1863">
    <property type="taxonomic scope" value="Eukaryota"/>
</dbReference>
<reference evidence="9" key="1">
    <citation type="submission" date="2013-07" db="EMBL/GenBank/DDBJ databases">
        <title>The genome of Eucalyptus grandis.</title>
        <authorList>
            <person name="Schmutz J."/>
            <person name="Hayes R."/>
            <person name="Myburg A."/>
            <person name="Tuskan G."/>
            <person name="Grattapaglia D."/>
            <person name="Rokhsar D.S."/>
        </authorList>
    </citation>
    <scope>NUCLEOTIDE SEQUENCE</scope>
    <source>
        <tissue evidence="9">Leaf extractions</tissue>
    </source>
</reference>
<evidence type="ECO:0000256" key="5">
    <source>
        <dbReference type="ARBA" id="ARBA00022807"/>
    </source>
</evidence>
<dbReference type="InterPro" id="IPR008974">
    <property type="entry name" value="TRAF-like"/>
</dbReference>
<dbReference type="InterPro" id="IPR002083">
    <property type="entry name" value="MATH/TRAF_dom"/>
</dbReference>
<dbReference type="STRING" id="71139.A0A059A3B0"/>
<feature type="domain" description="MATH" evidence="8">
    <location>
        <begin position="269"/>
        <end position="394"/>
    </location>
</feature>
<evidence type="ECO:0000256" key="4">
    <source>
        <dbReference type="ARBA" id="ARBA00022801"/>
    </source>
</evidence>
<evidence type="ECO:0000256" key="2">
    <source>
        <dbReference type="ARBA" id="ARBA00022670"/>
    </source>
</evidence>
<organism evidence="9">
    <name type="scientific">Eucalyptus grandis</name>
    <name type="common">Flooded gum</name>
    <dbReference type="NCBI Taxonomy" id="71139"/>
    <lineage>
        <taxon>Eukaryota</taxon>
        <taxon>Viridiplantae</taxon>
        <taxon>Streptophyta</taxon>
        <taxon>Embryophyta</taxon>
        <taxon>Tracheophyta</taxon>
        <taxon>Spermatophyta</taxon>
        <taxon>Magnoliopsida</taxon>
        <taxon>eudicotyledons</taxon>
        <taxon>Gunneridae</taxon>
        <taxon>Pentapetalae</taxon>
        <taxon>rosids</taxon>
        <taxon>malvids</taxon>
        <taxon>Myrtales</taxon>
        <taxon>Myrtaceae</taxon>
        <taxon>Myrtoideae</taxon>
        <taxon>Eucalypteae</taxon>
        <taxon>Eucalyptus</taxon>
    </lineage>
</organism>
<dbReference type="Gene3D" id="3.10.20.90">
    <property type="entry name" value="Phosphatidylinositol 3-kinase Catalytic Subunit, Chain A, domain 1"/>
    <property type="match status" value="1"/>
</dbReference>
<dbReference type="SMART" id="SM00061">
    <property type="entry name" value="MATH"/>
    <property type="match status" value="1"/>
</dbReference>
<dbReference type="GO" id="GO:0005634">
    <property type="term" value="C:nucleus"/>
    <property type="evidence" value="ECO:0007669"/>
    <property type="project" value="UniProtKB-ARBA"/>
</dbReference>
<keyword evidence="4" id="KW-0378">Hydrolase</keyword>
<keyword evidence="5" id="KW-0788">Thiol protease</keyword>
<protein>
    <recommendedName>
        <fullName evidence="8">MATH domain-containing protein</fullName>
    </recommendedName>
</protein>
<dbReference type="GO" id="GO:0101005">
    <property type="term" value="F:deubiquitinase activity"/>
    <property type="evidence" value="ECO:0007669"/>
    <property type="project" value="UniProtKB-ARBA"/>
</dbReference>
<dbReference type="Pfam" id="PF12436">
    <property type="entry name" value="USP7_ICP0_bdg"/>
    <property type="match status" value="1"/>
</dbReference>
<feature type="region of interest" description="Disordered" evidence="7">
    <location>
        <begin position="599"/>
        <end position="627"/>
    </location>
</feature>
<dbReference type="GO" id="GO:0008234">
    <property type="term" value="F:cysteine-type peptidase activity"/>
    <property type="evidence" value="ECO:0007669"/>
    <property type="project" value="UniProtKB-KW"/>
</dbReference>
<dbReference type="FunFam" id="3.10.20.90:FF:000050">
    <property type="entry name" value="Ubiquitin carboxyl-terminal hydrolase 13"/>
    <property type="match status" value="1"/>
</dbReference>
<keyword evidence="6" id="KW-0175">Coiled coil</keyword>